<organism evidence="3 4">
    <name type="scientific">Nonomuraea mangrovi</name>
    <dbReference type="NCBI Taxonomy" id="2316207"/>
    <lineage>
        <taxon>Bacteria</taxon>
        <taxon>Bacillati</taxon>
        <taxon>Actinomycetota</taxon>
        <taxon>Actinomycetes</taxon>
        <taxon>Streptosporangiales</taxon>
        <taxon>Streptosporangiaceae</taxon>
        <taxon>Nonomuraea</taxon>
    </lineage>
</organism>
<evidence type="ECO:0000313" key="4">
    <source>
        <dbReference type="Proteomes" id="UP001597368"/>
    </source>
</evidence>
<accession>A0ABW4SWP3</accession>
<keyword evidence="4" id="KW-1185">Reference proteome</keyword>
<comment type="caution">
    <text evidence="3">The sequence shown here is derived from an EMBL/GenBank/DDBJ whole genome shotgun (WGS) entry which is preliminary data.</text>
</comment>
<gene>
    <name evidence="3" type="ORF">ACFSKW_16250</name>
</gene>
<dbReference type="Proteomes" id="UP001597368">
    <property type="component" value="Unassembled WGS sequence"/>
</dbReference>
<feature type="compositionally biased region" description="Low complexity" evidence="1">
    <location>
        <begin position="382"/>
        <end position="398"/>
    </location>
</feature>
<name>A0ABW4SWP3_9ACTN</name>
<feature type="transmembrane region" description="Helical" evidence="2">
    <location>
        <begin position="426"/>
        <end position="445"/>
    </location>
</feature>
<keyword evidence="2" id="KW-0472">Membrane</keyword>
<evidence type="ECO:0008006" key="5">
    <source>
        <dbReference type="Google" id="ProtNLM"/>
    </source>
</evidence>
<dbReference type="EMBL" id="JBHUFV010000023">
    <property type="protein sequence ID" value="MFD1933027.1"/>
    <property type="molecule type" value="Genomic_DNA"/>
</dbReference>
<feature type="region of interest" description="Disordered" evidence="1">
    <location>
        <begin position="364"/>
        <end position="420"/>
    </location>
</feature>
<evidence type="ECO:0000256" key="1">
    <source>
        <dbReference type="SAM" id="MobiDB-lite"/>
    </source>
</evidence>
<dbReference type="RefSeq" id="WP_379573074.1">
    <property type="nucleotide sequence ID" value="NZ_JBHUFV010000023.1"/>
</dbReference>
<protein>
    <recommendedName>
        <fullName evidence="5">Gram-positive cocci surface proteins LPxTG domain-containing protein</fullName>
    </recommendedName>
</protein>
<feature type="region of interest" description="Disordered" evidence="1">
    <location>
        <begin position="140"/>
        <end position="159"/>
    </location>
</feature>
<feature type="compositionally biased region" description="Pro residues" evidence="1">
    <location>
        <begin position="371"/>
        <end position="381"/>
    </location>
</feature>
<reference evidence="4" key="1">
    <citation type="journal article" date="2019" name="Int. J. Syst. Evol. Microbiol.">
        <title>The Global Catalogue of Microorganisms (GCM) 10K type strain sequencing project: providing services to taxonomists for standard genome sequencing and annotation.</title>
        <authorList>
            <consortium name="The Broad Institute Genomics Platform"/>
            <consortium name="The Broad Institute Genome Sequencing Center for Infectious Disease"/>
            <person name="Wu L."/>
            <person name="Ma J."/>
        </authorList>
    </citation>
    <scope>NUCLEOTIDE SEQUENCE [LARGE SCALE GENOMIC DNA]</scope>
    <source>
        <strain evidence="4">ICMP 6774ER</strain>
    </source>
</reference>
<sequence>MLKSVARRRLALKTSALGLAGTLALFVGSIAGLASPAEASTAARAADKTMTIPFNCTGGPFAGTDTVQAKITMPDNVATGASVPIKWEFVTMRASQVITAQSKLVIDADLDVTGSTTAEGGTSTELTWDQDVTLSAQVPVGSSPTLQPKTVNAKPDTGATSVVAKPVPTQTSLWLSVTPSGQTTESESVCVAGTATPASLTTTVGGTGGGTGDSTVAYKCATTTNSDPKDTSLLVTMTMPTAAKANEEQSIPWSATYASGATQLTVPASGFTSGTKLIVGVSVSGGGVSGTSVTGESAPLTTLTAGTAITTFPTVTLKVKPTTASPVTMKAADLYFGTSSSTFQYKCTAQTTPTPKSYTFQVGAGTGTTPTPTPTPTPSATPKPTRTVTATVTQTPVGAGNGKVTKTPKGAAETGGGGELGPDGRMFVVTGSLIVLAAAVGGLVLRRRTTSRG</sequence>
<evidence type="ECO:0000256" key="2">
    <source>
        <dbReference type="SAM" id="Phobius"/>
    </source>
</evidence>
<evidence type="ECO:0000313" key="3">
    <source>
        <dbReference type="EMBL" id="MFD1933027.1"/>
    </source>
</evidence>
<keyword evidence="2" id="KW-1133">Transmembrane helix</keyword>
<proteinExistence type="predicted"/>
<keyword evidence="2" id="KW-0812">Transmembrane</keyword>
<feature type="compositionally biased region" description="Polar residues" evidence="1">
    <location>
        <begin position="140"/>
        <end position="150"/>
    </location>
</feature>